<protein>
    <submittedName>
        <fullName evidence="2">GNAT family N-acetyltransferase</fullName>
    </submittedName>
</protein>
<feature type="domain" description="N-acetyltransferase" evidence="1">
    <location>
        <begin position="1"/>
        <end position="168"/>
    </location>
</feature>
<dbReference type="EMBL" id="JASMWN010000004">
    <property type="protein sequence ID" value="MDU9003788.1"/>
    <property type="molecule type" value="Genomic_DNA"/>
</dbReference>
<evidence type="ECO:0000313" key="3">
    <source>
        <dbReference type="Proteomes" id="UP001255416"/>
    </source>
</evidence>
<dbReference type="Pfam" id="PF00583">
    <property type="entry name" value="Acetyltransf_1"/>
    <property type="match status" value="1"/>
</dbReference>
<dbReference type="RefSeq" id="WP_316774933.1">
    <property type="nucleotide sequence ID" value="NZ_JASMWN010000004.1"/>
</dbReference>
<evidence type="ECO:0000313" key="2">
    <source>
        <dbReference type="EMBL" id="MDU9003788.1"/>
    </source>
</evidence>
<organism evidence="2 3">
    <name type="scientific">Sedimentitalea todarodis</name>
    <dbReference type="NCBI Taxonomy" id="1631240"/>
    <lineage>
        <taxon>Bacteria</taxon>
        <taxon>Pseudomonadati</taxon>
        <taxon>Pseudomonadota</taxon>
        <taxon>Alphaproteobacteria</taxon>
        <taxon>Rhodobacterales</taxon>
        <taxon>Paracoccaceae</taxon>
        <taxon>Sedimentitalea</taxon>
    </lineage>
</organism>
<gene>
    <name evidence="2" type="ORF">QO231_07965</name>
</gene>
<dbReference type="PROSITE" id="PS51186">
    <property type="entry name" value="GNAT"/>
    <property type="match status" value="1"/>
</dbReference>
<dbReference type="InterPro" id="IPR052777">
    <property type="entry name" value="Acetyltransferase_Enz"/>
</dbReference>
<comment type="caution">
    <text evidence="2">The sequence shown here is derived from an EMBL/GenBank/DDBJ whole genome shotgun (WGS) entry which is preliminary data.</text>
</comment>
<keyword evidence="3" id="KW-1185">Reference proteome</keyword>
<dbReference type="PANTHER" id="PTHR43305">
    <property type="entry name" value="FAMILY N-ACETYLTRANSFERASE, PUTATIVE (AFU_ORTHOLOGUE AFUA_2G01380)-RELATED"/>
    <property type="match status" value="1"/>
</dbReference>
<dbReference type="CDD" id="cd04301">
    <property type="entry name" value="NAT_SF"/>
    <property type="match status" value="1"/>
</dbReference>
<dbReference type="InterPro" id="IPR016181">
    <property type="entry name" value="Acyl_CoA_acyltransferase"/>
</dbReference>
<dbReference type="Gene3D" id="3.40.630.30">
    <property type="match status" value="1"/>
</dbReference>
<dbReference type="InterPro" id="IPR000182">
    <property type="entry name" value="GNAT_dom"/>
</dbReference>
<accession>A0ABU3VC73</accession>
<name>A0ABU3VC73_9RHOB</name>
<reference evidence="3" key="1">
    <citation type="submission" date="2023-05" db="EMBL/GenBank/DDBJ databases">
        <title>Sedimentitalea sp. nov. JM2-8.</title>
        <authorList>
            <person name="Huang J."/>
        </authorList>
    </citation>
    <scope>NUCLEOTIDE SEQUENCE [LARGE SCALE GENOMIC DNA]</scope>
    <source>
        <strain evidence="3">KHS03</strain>
    </source>
</reference>
<dbReference type="Proteomes" id="UP001255416">
    <property type="component" value="Unassembled WGS sequence"/>
</dbReference>
<evidence type="ECO:0000259" key="1">
    <source>
        <dbReference type="PROSITE" id="PS51186"/>
    </source>
</evidence>
<proteinExistence type="predicted"/>
<dbReference type="SUPFAM" id="SSF55729">
    <property type="entry name" value="Acyl-CoA N-acyltransferases (Nat)"/>
    <property type="match status" value="1"/>
</dbReference>
<sequence length="168" mass="18702">MIKVIDATTAEQLDAVRQLCWAYRDFLLTFDAENARIIRTFYPHDVYADLMENLTRDSAPPHGSVKLALKDGESVGCGMSRTLEPGVAEIKRVYVTDAARGTGAGRAIMTALIDQCRADGFEMIRMDTGKPLKAATQLYLSLGFELRGPYYDVPEIADGLLLFFEMRL</sequence>
<dbReference type="PANTHER" id="PTHR43305:SF1">
    <property type="entry name" value="FAMILY N-ACETYLTRANSFERASE, PUTATIVE (AFU_ORTHOLOGUE AFUA_2G01380)-RELATED"/>
    <property type="match status" value="1"/>
</dbReference>